<proteinExistence type="predicted"/>
<gene>
    <name evidence="1" type="ORF">F5148DRAFT_1290902</name>
</gene>
<evidence type="ECO:0000313" key="2">
    <source>
        <dbReference type="Proteomes" id="UP001207468"/>
    </source>
</evidence>
<reference evidence="1" key="1">
    <citation type="submission" date="2021-03" db="EMBL/GenBank/DDBJ databases">
        <title>Evolutionary priming and transition to the ectomycorrhizal habit in an iconic lineage of mushroom-forming fungi: is preadaptation a requirement?</title>
        <authorList>
            <consortium name="DOE Joint Genome Institute"/>
            <person name="Looney B.P."/>
            <person name="Miyauchi S."/>
            <person name="Morin E."/>
            <person name="Drula E."/>
            <person name="Courty P.E."/>
            <person name="Chicoki N."/>
            <person name="Fauchery L."/>
            <person name="Kohler A."/>
            <person name="Kuo A."/>
            <person name="LaButti K."/>
            <person name="Pangilinan J."/>
            <person name="Lipzen A."/>
            <person name="Riley R."/>
            <person name="Andreopoulos W."/>
            <person name="He G."/>
            <person name="Johnson J."/>
            <person name="Barry K.W."/>
            <person name="Grigoriev I.V."/>
            <person name="Nagy L."/>
            <person name="Hibbett D."/>
            <person name="Henrissat B."/>
            <person name="Matheny P.B."/>
            <person name="Labbe J."/>
            <person name="Martin A.F."/>
        </authorList>
    </citation>
    <scope>NUCLEOTIDE SEQUENCE</scope>
    <source>
        <strain evidence="1">BPL698</strain>
    </source>
</reference>
<sequence>MFDPATAEYFELQMDLASFHNNYLVYERETTLSEDLFSNVLQSLSLEGINYNSCIGHKLPLFLGGKDAIENYEVWDIELYSFSNTYDFNSIEDINNLIEQEYGKIVEGLCVFGQDVFGNQFGFDLRKNEVILFNIETGDSKSIAKSFDGFLSILLEDLEYYTGSAFVNKYFKSLKFNERLCPKIPFVIGGEYAEENLYISPYPKYMKANANIALQIYGLPNGTQIKINRVKEKGTAGDTLSTTTDYLGGYVYTNNVLQFFGHEAGRIRKSKDTTQGFVYDYFLKDHLGNTRAVLTEEQTMDIYPAATLEDGSLAVDTFYYNIQSGNIRDISLIPGYSTASGVPYTNNNGIYNPDPGITTTNESQKMYVLNGQSGSSNGLGIAVRVMAGDTVNIFGKSYYHLNSGQTPNNGYPVTNALLSFLNAFTGTGAVTAGSHAVTGSTLNSSPLTTDGLTAWLNDSIPTVTGKPKAYINWILFDDQFTPVSSGSGFSAVNSNPDIINTHTATTNITKNGYLYVYCSNESDVDVFFDNLQVVHSRGPLTEETHYYPWGLTMAGISSKAAGGLENKYKFNKGTELQHHEFSDGSGLELYATNYRSLDPQLGRFWQIDPLADIFTEYSPYTFVSDNPISMTDMLGLEGDTMIAPKPLPRVSVSSSPKNNNSTPVHLPLYQIRISSDNARIAPVSNPGALNVRYIPGSVANMGYSQPAFPATSMVREDEEIQQNLALPETPDQIVEVDVPEGTVMRAGPVGANDFGPGNPNITQYKVMEELPNSAFSAPTPLKVPTPGVMPEGPTLEEPLKMPETTIPEFDLP</sequence>
<comment type="caution">
    <text evidence="1">The sequence shown here is derived from an EMBL/GenBank/DDBJ whole genome shotgun (WGS) entry which is preliminary data.</text>
</comment>
<organism evidence="1 2">
    <name type="scientific">Russula earlei</name>
    <dbReference type="NCBI Taxonomy" id="71964"/>
    <lineage>
        <taxon>Eukaryota</taxon>
        <taxon>Fungi</taxon>
        <taxon>Dikarya</taxon>
        <taxon>Basidiomycota</taxon>
        <taxon>Agaricomycotina</taxon>
        <taxon>Agaricomycetes</taxon>
        <taxon>Russulales</taxon>
        <taxon>Russulaceae</taxon>
        <taxon>Russula</taxon>
    </lineage>
</organism>
<evidence type="ECO:0000313" key="1">
    <source>
        <dbReference type="EMBL" id="KAI9450318.1"/>
    </source>
</evidence>
<accession>A0ACC0TV14</accession>
<dbReference type="EMBL" id="JAGFNK010000440">
    <property type="protein sequence ID" value="KAI9450318.1"/>
    <property type="molecule type" value="Genomic_DNA"/>
</dbReference>
<name>A0ACC0TV14_9AGAM</name>
<dbReference type="Proteomes" id="UP001207468">
    <property type="component" value="Unassembled WGS sequence"/>
</dbReference>
<keyword evidence="2" id="KW-1185">Reference proteome</keyword>
<protein>
    <submittedName>
        <fullName evidence="1">Uncharacterized protein</fullName>
    </submittedName>
</protein>